<accession>A0ACC1PFX0</accession>
<gene>
    <name evidence="1" type="ORF">NUW58_g2938</name>
</gene>
<comment type="caution">
    <text evidence="1">The sequence shown here is derived from an EMBL/GenBank/DDBJ whole genome shotgun (WGS) entry which is preliminary data.</text>
</comment>
<reference evidence="1" key="1">
    <citation type="submission" date="2022-10" db="EMBL/GenBank/DDBJ databases">
        <title>Genome Sequence of Xylaria curta.</title>
        <authorList>
            <person name="Buettner E."/>
        </authorList>
    </citation>
    <scope>NUCLEOTIDE SEQUENCE</scope>
    <source>
        <strain evidence="1">Babe10</strain>
    </source>
</reference>
<protein>
    <submittedName>
        <fullName evidence="1">Uncharacterized protein</fullName>
    </submittedName>
</protein>
<dbReference type="Proteomes" id="UP001143856">
    <property type="component" value="Unassembled WGS sequence"/>
</dbReference>
<organism evidence="1 2">
    <name type="scientific">Xylaria curta</name>
    <dbReference type="NCBI Taxonomy" id="42375"/>
    <lineage>
        <taxon>Eukaryota</taxon>
        <taxon>Fungi</taxon>
        <taxon>Dikarya</taxon>
        <taxon>Ascomycota</taxon>
        <taxon>Pezizomycotina</taxon>
        <taxon>Sordariomycetes</taxon>
        <taxon>Xylariomycetidae</taxon>
        <taxon>Xylariales</taxon>
        <taxon>Xylariaceae</taxon>
        <taxon>Xylaria</taxon>
    </lineage>
</organism>
<keyword evidence="2" id="KW-1185">Reference proteome</keyword>
<proteinExistence type="predicted"/>
<sequence>MHLNKAFTAKALDPADELEQRSRVPTGSEHKASTQVLGAGEKEKAVTLRRPTASTEERQRGARQSRTRGPSATSTRRPATAPNCGAALATLRMRQWSDDGYRTVVIASNSKYFVKGASKNVANRDLWEMLFGEAKRYKEEGLAIELWRIKRYMNEITDAAAKKAALKTDDESFNDFMVPGI</sequence>
<evidence type="ECO:0000313" key="1">
    <source>
        <dbReference type="EMBL" id="KAJ2990463.1"/>
    </source>
</evidence>
<dbReference type="EMBL" id="JAPDGR010000416">
    <property type="protein sequence ID" value="KAJ2990463.1"/>
    <property type="molecule type" value="Genomic_DNA"/>
</dbReference>
<evidence type="ECO:0000313" key="2">
    <source>
        <dbReference type="Proteomes" id="UP001143856"/>
    </source>
</evidence>
<name>A0ACC1PFX0_9PEZI</name>